<proteinExistence type="predicted"/>
<organism evidence="2 3">
    <name type="scientific">Pseudanabaena mucicola FACHB-723</name>
    <dbReference type="NCBI Taxonomy" id="2692860"/>
    <lineage>
        <taxon>Bacteria</taxon>
        <taxon>Bacillati</taxon>
        <taxon>Cyanobacteriota</taxon>
        <taxon>Cyanophyceae</taxon>
        <taxon>Pseudanabaenales</taxon>
        <taxon>Pseudanabaenaceae</taxon>
        <taxon>Pseudanabaena</taxon>
    </lineage>
</organism>
<dbReference type="EMBL" id="JACJQB010000027">
    <property type="protein sequence ID" value="MBD2189062.1"/>
    <property type="molecule type" value="Genomic_DNA"/>
</dbReference>
<protein>
    <submittedName>
        <fullName evidence="2">Uncharacterized protein</fullName>
    </submittedName>
</protein>
<keyword evidence="3" id="KW-1185">Reference proteome</keyword>
<accession>A0ABR7ZYQ0</accession>
<gene>
    <name evidence="2" type="ORF">H6F41_13030</name>
</gene>
<evidence type="ECO:0000313" key="2">
    <source>
        <dbReference type="EMBL" id="MBD2189062.1"/>
    </source>
</evidence>
<evidence type="ECO:0000256" key="1">
    <source>
        <dbReference type="SAM" id="MobiDB-lite"/>
    </source>
</evidence>
<comment type="caution">
    <text evidence="2">The sequence shown here is derived from an EMBL/GenBank/DDBJ whole genome shotgun (WGS) entry which is preliminary data.</text>
</comment>
<dbReference type="Proteomes" id="UP000642094">
    <property type="component" value="Unassembled WGS sequence"/>
</dbReference>
<evidence type="ECO:0000313" key="3">
    <source>
        <dbReference type="Proteomes" id="UP000642094"/>
    </source>
</evidence>
<feature type="region of interest" description="Disordered" evidence="1">
    <location>
        <begin position="25"/>
        <end position="45"/>
    </location>
</feature>
<sequence length="45" mass="4985">MVNDDAVKQSSKKATGVVSEYVIKKMTQEDEQKKAKPKADESKSV</sequence>
<reference evidence="2 3" key="1">
    <citation type="journal article" date="2020" name="ISME J.">
        <title>Comparative genomics reveals insights into cyanobacterial evolution and habitat adaptation.</title>
        <authorList>
            <person name="Chen M.Y."/>
            <person name="Teng W.K."/>
            <person name="Zhao L."/>
            <person name="Hu C.X."/>
            <person name="Zhou Y.K."/>
            <person name="Han B.P."/>
            <person name="Song L.R."/>
            <person name="Shu W.S."/>
        </authorList>
    </citation>
    <scope>NUCLEOTIDE SEQUENCE [LARGE SCALE GENOMIC DNA]</scope>
    <source>
        <strain evidence="2 3">FACHB-723</strain>
    </source>
</reference>
<name>A0ABR7ZYQ0_9CYAN</name>